<dbReference type="RefSeq" id="XP_022655161.1">
    <property type="nucleotide sequence ID" value="XM_022799426.1"/>
</dbReference>
<dbReference type="GO" id="GO:0000723">
    <property type="term" value="P:telomere maintenance"/>
    <property type="evidence" value="ECO:0007669"/>
    <property type="project" value="TreeGrafter"/>
</dbReference>
<evidence type="ECO:0000256" key="13">
    <source>
        <dbReference type="SAM" id="MobiDB-lite"/>
    </source>
</evidence>
<dbReference type="OMA" id="PANHCAG"/>
<dbReference type="SUPFAM" id="SSF56281">
    <property type="entry name" value="Metallo-hydrolase/oxidoreductase"/>
    <property type="match status" value="1"/>
</dbReference>
<dbReference type="AlphaFoldDB" id="A0A7M7ME20"/>
<evidence type="ECO:0000256" key="9">
    <source>
        <dbReference type="ARBA" id="ARBA00023204"/>
    </source>
</evidence>
<evidence type="ECO:0000256" key="11">
    <source>
        <dbReference type="ARBA" id="ARBA00039759"/>
    </source>
</evidence>
<evidence type="ECO:0000313" key="16">
    <source>
        <dbReference type="Proteomes" id="UP000594260"/>
    </source>
</evidence>
<evidence type="ECO:0000256" key="4">
    <source>
        <dbReference type="ARBA" id="ARBA00022759"/>
    </source>
</evidence>
<keyword evidence="6" id="KW-0378">Hydrolase</keyword>
<keyword evidence="7" id="KW-0269">Exonuclease</keyword>
<dbReference type="GeneID" id="111247895"/>
<dbReference type="Pfam" id="PF07522">
    <property type="entry name" value="DRMBL"/>
    <property type="match status" value="1"/>
</dbReference>
<comment type="similarity">
    <text evidence="2">Belongs to the DNA repair metallo-beta-lactamase (DRMBL) family.</text>
</comment>
<evidence type="ECO:0000256" key="3">
    <source>
        <dbReference type="ARBA" id="ARBA00022722"/>
    </source>
</evidence>
<feature type="compositionally biased region" description="Acidic residues" evidence="13">
    <location>
        <begin position="453"/>
        <end position="462"/>
    </location>
</feature>
<dbReference type="GO" id="GO:0006310">
    <property type="term" value="P:DNA recombination"/>
    <property type="evidence" value="ECO:0007669"/>
    <property type="project" value="UniProtKB-KW"/>
</dbReference>
<reference evidence="15" key="1">
    <citation type="submission" date="2021-01" db="UniProtKB">
        <authorList>
            <consortium name="EnsemblMetazoa"/>
        </authorList>
    </citation>
    <scope>IDENTIFICATION</scope>
</reference>
<evidence type="ECO:0000256" key="8">
    <source>
        <dbReference type="ARBA" id="ARBA00023172"/>
    </source>
</evidence>
<dbReference type="EnsemblMetazoa" id="XM_022799426">
    <property type="protein sequence ID" value="XP_022655161"/>
    <property type="gene ID" value="LOC111247895"/>
</dbReference>
<feature type="domain" description="DNA repair metallo-beta-lactamase" evidence="14">
    <location>
        <begin position="288"/>
        <end position="387"/>
    </location>
</feature>
<dbReference type="GO" id="GO:0005634">
    <property type="term" value="C:nucleus"/>
    <property type="evidence" value="ECO:0007669"/>
    <property type="project" value="UniProtKB-SubCell"/>
</dbReference>
<dbReference type="Proteomes" id="UP000594260">
    <property type="component" value="Unplaced"/>
</dbReference>
<evidence type="ECO:0000313" key="15">
    <source>
        <dbReference type="EnsemblMetazoa" id="XP_022655161"/>
    </source>
</evidence>
<dbReference type="PANTHER" id="PTHR23240">
    <property type="entry name" value="DNA CROSS-LINK REPAIR PROTEIN PSO2/SNM1-RELATED"/>
    <property type="match status" value="1"/>
</dbReference>
<evidence type="ECO:0000256" key="1">
    <source>
        <dbReference type="ARBA" id="ARBA00004123"/>
    </source>
</evidence>
<accession>A0A7M7ME20</accession>
<dbReference type="Gene3D" id="3.60.15.10">
    <property type="entry name" value="Ribonuclease Z/Hydroxyacylglutathione hydrolase-like"/>
    <property type="match status" value="1"/>
</dbReference>
<evidence type="ECO:0000256" key="5">
    <source>
        <dbReference type="ARBA" id="ARBA00022763"/>
    </source>
</evidence>
<keyword evidence="4" id="KW-0255">Endonuclease</keyword>
<keyword evidence="3" id="KW-0540">Nuclease</keyword>
<proteinExistence type="inferred from homology"/>
<dbReference type="GO" id="GO:0004519">
    <property type="term" value="F:endonuclease activity"/>
    <property type="evidence" value="ECO:0007669"/>
    <property type="project" value="UniProtKB-KW"/>
</dbReference>
<dbReference type="OrthoDB" id="262529at2759"/>
<protein>
    <recommendedName>
        <fullName evidence="11">Protein artemis</fullName>
    </recommendedName>
    <alternativeName>
        <fullName evidence="12">DNA cross-link repair 1C protein</fullName>
    </alternativeName>
</protein>
<sequence>MISDLFLDKMSTFPGRIPELPGIMIDKLEADASLNAFFISHDHADHKRGITDPNFQEFMKCKTSQRKIYVSPITAQMLLNREELTFLHEFIIALELDTPHEIRIRTSCSAVLSQSDSPLVGRNFSINESETIEYTLTVTLTSAEHIMGSVMFLFEKTIEPKVANPLFRCLYTGDFRLTIDEIRSKRCLQDRSRSGVPCAKVFDAVYFDSTWCTPRNLWSIPRREDVLEELGPIVKRHLAAKAENIVCLYTNYNIGYENLLRWLANFSESKIHVNESRLMLYRGFPGIQDIFTTNTDCRVHFCQEGPPQTYRSCERVRHGFKTTVLRLKASYMWFIKACYINAETSTCMRNPRFPNEYNVCWSTHSSLEEIMDLLDYLNPSRACPNVVDKRTNETEILDLLRRRATTPKAWHPNHPLDSFEPPQLRIQAIFPKKLSPKKFMLDSSVRRDMSSSSDEDSPEETLEERLRKKGRLAVTPKPRKTITLDHLRPS</sequence>
<dbReference type="GO" id="GO:0006303">
    <property type="term" value="P:double-strand break repair via nonhomologous end joining"/>
    <property type="evidence" value="ECO:0007669"/>
    <property type="project" value="TreeGrafter"/>
</dbReference>
<evidence type="ECO:0000256" key="12">
    <source>
        <dbReference type="ARBA" id="ARBA00042677"/>
    </source>
</evidence>
<comment type="subcellular location">
    <subcellularLocation>
        <location evidence="1">Nucleus</location>
    </subcellularLocation>
</comment>
<evidence type="ECO:0000259" key="14">
    <source>
        <dbReference type="Pfam" id="PF07522"/>
    </source>
</evidence>
<evidence type="ECO:0000256" key="6">
    <source>
        <dbReference type="ARBA" id="ARBA00022801"/>
    </source>
</evidence>
<dbReference type="GO" id="GO:0036297">
    <property type="term" value="P:interstrand cross-link repair"/>
    <property type="evidence" value="ECO:0007669"/>
    <property type="project" value="TreeGrafter"/>
</dbReference>
<keyword evidence="5" id="KW-0227">DNA damage</keyword>
<dbReference type="CTD" id="40669"/>
<dbReference type="GO" id="GO:0035312">
    <property type="term" value="F:5'-3' DNA exonuclease activity"/>
    <property type="evidence" value="ECO:0007669"/>
    <property type="project" value="TreeGrafter"/>
</dbReference>
<dbReference type="GO" id="GO:0003684">
    <property type="term" value="F:damaged DNA binding"/>
    <property type="evidence" value="ECO:0007669"/>
    <property type="project" value="TreeGrafter"/>
</dbReference>
<dbReference type="Gene3D" id="3.40.50.12650">
    <property type="match status" value="1"/>
</dbReference>
<keyword evidence="8" id="KW-0233">DNA recombination</keyword>
<keyword evidence="16" id="KW-1185">Reference proteome</keyword>
<keyword evidence="9" id="KW-0234">DNA repair</keyword>
<evidence type="ECO:0000256" key="7">
    <source>
        <dbReference type="ARBA" id="ARBA00022839"/>
    </source>
</evidence>
<dbReference type="InterPro" id="IPR011084">
    <property type="entry name" value="DRMBL"/>
</dbReference>
<feature type="region of interest" description="Disordered" evidence="13">
    <location>
        <begin position="441"/>
        <end position="490"/>
    </location>
</feature>
<dbReference type="PANTHER" id="PTHR23240:SF8">
    <property type="entry name" value="PROTEIN ARTEMIS"/>
    <property type="match status" value="1"/>
</dbReference>
<organism evidence="15 16">
    <name type="scientific">Varroa destructor</name>
    <name type="common">Honeybee mite</name>
    <dbReference type="NCBI Taxonomy" id="109461"/>
    <lineage>
        <taxon>Eukaryota</taxon>
        <taxon>Metazoa</taxon>
        <taxon>Ecdysozoa</taxon>
        <taxon>Arthropoda</taxon>
        <taxon>Chelicerata</taxon>
        <taxon>Arachnida</taxon>
        <taxon>Acari</taxon>
        <taxon>Parasitiformes</taxon>
        <taxon>Mesostigmata</taxon>
        <taxon>Gamasina</taxon>
        <taxon>Dermanyssoidea</taxon>
        <taxon>Varroidae</taxon>
        <taxon>Varroa</taxon>
    </lineage>
</organism>
<dbReference type="InterPro" id="IPR036866">
    <property type="entry name" value="RibonucZ/Hydroxyglut_hydro"/>
</dbReference>
<keyword evidence="10" id="KW-0539">Nucleus</keyword>
<evidence type="ECO:0000256" key="2">
    <source>
        <dbReference type="ARBA" id="ARBA00010304"/>
    </source>
</evidence>
<evidence type="ECO:0000256" key="10">
    <source>
        <dbReference type="ARBA" id="ARBA00023242"/>
    </source>
</evidence>
<dbReference type="InParanoid" id="A0A7M7ME20"/>
<dbReference type="KEGG" id="vde:111247895"/>
<name>A0A7M7ME20_VARDE</name>